<sequence length="377" mass="43173">MSALANFDPNAILRGAQLTLVGDPSSNNLPVHRALQNPGLFTSQHYRQAALAVAAGVAIRILLAIPVVGVRALLWILSFIINMDHAQWDNSVTDGLHFLEHSVLQVPFFMMTLMRYITPTLDQMFMDSLRWVDQTYVQKHKSENPHNLRAMYYPNLQQYPTHAPKGDHQKTPLKQTLTVFAVKYGRKAAISLTVLSLSYIPYIGRFVLPAASFYTFQKSVGPQPAAAIFAASLLMPRRYLVTFLQSYFSSRTLMRELLEPYFARVRYNKEQKQLWFKDRAGVLFGFGLGFYVFVKIPLVGVLIYGLAEASTAYLITKVTEPPPPPSEAEEYKQDSLRWKNKHEFLSLPWQNMDVYNLKKLKDQFRSETRQTPRKQFS</sequence>
<dbReference type="PANTHER" id="PTHR38421">
    <property type="entry name" value="TRANSMEMBRANE PROTEIN USGS"/>
    <property type="match status" value="1"/>
</dbReference>
<evidence type="ECO:0000256" key="1">
    <source>
        <dbReference type="SAM" id="Phobius"/>
    </source>
</evidence>
<dbReference type="PANTHER" id="PTHR38421:SF1">
    <property type="entry name" value="TRANSMEMBRANE PROTEIN"/>
    <property type="match status" value="1"/>
</dbReference>
<feature type="transmembrane region" description="Helical" evidence="1">
    <location>
        <begin position="282"/>
        <end position="307"/>
    </location>
</feature>
<dbReference type="OrthoDB" id="10041630at2759"/>
<proteinExistence type="predicted"/>
<evidence type="ECO:0000313" key="2">
    <source>
        <dbReference type="EMBL" id="KAF1963593.1"/>
    </source>
</evidence>
<organism evidence="2 3">
    <name type="scientific">Byssothecium circinans</name>
    <dbReference type="NCBI Taxonomy" id="147558"/>
    <lineage>
        <taxon>Eukaryota</taxon>
        <taxon>Fungi</taxon>
        <taxon>Dikarya</taxon>
        <taxon>Ascomycota</taxon>
        <taxon>Pezizomycotina</taxon>
        <taxon>Dothideomycetes</taxon>
        <taxon>Pleosporomycetidae</taxon>
        <taxon>Pleosporales</taxon>
        <taxon>Massarineae</taxon>
        <taxon>Massarinaceae</taxon>
        <taxon>Byssothecium</taxon>
    </lineage>
</organism>
<evidence type="ECO:0000313" key="3">
    <source>
        <dbReference type="Proteomes" id="UP000800035"/>
    </source>
</evidence>
<gene>
    <name evidence="2" type="ORF">CC80DRAFT_557424</name>
</gene>
<keyword evidence="3" id="KW-1185">Reference proteome</keyword>
<dbReference type="AlphaFoldDB" id="A0A6A5UEF1"/>
<dbReference type="EMBL" id="ML976977">
    <property type="protein sequence ID" value="KAF1963593.1"/>
    <property type="molecule type" value="Genomic_DNA"/>
</dbReference>
<keyword evidence="1" id="KW-0812">Transmembrane</keyword>
<keyword evidence="1" id="KW-0472">Membrane</keyword>
<accession>A0A6A5UEF1</accession>
<keyword evidence="1" id="KW-1133">Transmembrane helix</keyword>
<protein>
    <recommendedName>
        <fullName evidence="4">Transmembrane protein UsgS</fullName>
    </recommendedName>
</protein>
<reference evidence="2" key="1">
    <citation type="journal article" date="2020" name="Stud. Mycol.">
        <title>101 Dothideomycetes genomes: a test case for predicting lifestyles and emergence of pathogens.</title>
        <authorList>
            <person name="Haridas S."/>
            <person name="Albert R."/>
            <person name="Binder M."/>
            <person name="Bloem J."/>
            <person name="Labutti K."/>
            <person name="Salamov A."/>
            <person name="Andreopoulos B."/>
            <person name="Baker S."/>
            <person name="Barry K."/>
            <person name="Bills G."/>
            <person name="Bluhm B."/>
            <person name="Cannon C."/>
            <person name="Castanera R."/>
            <person name="Culley D."/>
            <person name="Daum C."/>
            <person name="Ezra D."/>
            <person name="Gonzalez J."/>
            <person name="Henrissat B."/>
            <person name="Kuo A."/>
            <person name="Liang C."/>
            <person name="Lipzen A."/>
            <person name="Lutzoni F."/>
            <person name="Magnuson J."/>
            <person name="Mondo S."/>
            <person name="Nolan M."/>
            <person name="Ohm R."/>
            <person name="Pangilinan J."/>
            <person name="Park H.-J."/>
            <person name="Ramirez L."/>
            <person name="Alfaro M."/>
            <person name="Sun H."/>
            <person name="Tritt A."/>
            <person name="Yoshinaga Y."/>
            <person name="Zwiers L.-H."/>
            <person name="Turgeon B."/>
            <person name="Goodwin S."/>
            <person name="Spatafora J."/>
            <person name="Crous P."/>
            <person name="Grigoriev I."/>
        </authorList>
    </citation>
    <scope>NUCLEOTIDE SEQUENCE</scope>
    <source>
        <strain evidence="2">CBS 675.92</strain>
    </source>
</reference>
<evidence type="ECO:0008006" key="4">
    <source>
        <dbReference type="Google" id="ProtNLM"/>
    </source>
</evidence>
<dbReference type="Proteomes" id="UP000800035">
    <property type="component" value="Unassembled WGS sequence"/>
</dbReference>
<feature type="transmembrane region" description="Helical" evidence="1">
    <location>
        <begin position="50"/>
        <end position="81"/>
    </location>
</feature>
<name>A0A6A5UEF1_9PLEO</name>